<name>A0A5C6CET2_9BACT</name>
<evidence type="ECO:0000313" key="1">
    <source>
        <dbReference type="EMBL" id="TWU22525.1"/>
    </source>
</evidence>
<dbReference type="AlphaFoldDB" id="A0A5C6CET2"/>
<reference evidence="1 2" key="1">
    <citation type="submission" date="2019-02" db="EMBL/GenBank/DDBJ databases">
        <title>Deep-cultivation of Planctomycetes and their phenomic and genomic characterization uncovers novel biology.</title>
        <authorList>
            <person name="Wiegand S."/>
            <person name="Jogler M."/>
            <person name="Boedeker C."/>
            <person name="Pinto D."/>
            <person name="Vollmers J."/>
            <person name="Rivas-Marin E."/>
            <person name="Kohn T."/>
            <person name="Peeters S.H."/>
            <person name="Heuer A."/>
            <person name="Rast P."/>
            <person name="Oberbeckmann S."/>
            <person name="Bunk B."/>
            <person name="Jeske O."/>
            <person name="Meyerdierks A."/>
            <person name="Storesund J.E."/>
            <person name="Kallscheuer N."/>
            <person name="Luecker S."/>
            <person name="Lage O.M."/>
            <person name="Pohl T."/>
            <person name="Merkel B.J."/>
            <person name="Hornburger P."/>
            <person name="Mueller R.-W."/>
            <person name="Bruemmer F."/>
            <person name="Labrenz M."/>
            <person name="Spormann A.M."/>
            <person name="Op Den Camp H."/>
            <person name="Overmann J."/>
            <person name="Amann R."/>
            <person name="Jetten M.S.M."/>
            <person name="Mascher T."/>
            <person name="Medema M.H."/>
            <person name="Devos D.P."/>
            <person name="Kaster A.-K."/>
            <person name="Ovreas L."/>
            <person name="Rohde M."/>
            <person name="Galperin M.Y."/>
            <person name="Jogler C."/>
        </authorList>
    </citation>
    <scope>NUCLEOTIDE SEQUENCE [LARGE SCALE GENOMIC DNA]</scope>
    <source>
        <strain evidence="1 2">Pla52o</strain>
    </source>
</reference>
<evidence type="ECO:0000313" key="2">
    <source>
        <dbReference type="Proteomes" id="UP000316304"/>
    </source>
</evidence>
<sequence length="47" mass="5192">MCLVFNLSTAETGDDATTLRQFSPVNLALSLDASLRCDPKILKETYE</sequence>
<keyword evidence="2" id="KW-1185">Reference proteome</keyword>
<protein>
    <submittedName>
        <fullName evidence="1">Uncharacterized protein</fullName>
    </submittedName>
</protein>
<dbReference type="Proteomes" id="UP000316304">
    <property type="component" value="Unassembled WGS sequence"/>
</dbReference>
<accession>A0A5C6CET2</accession>
<organism evidence="1 2">
    <name type="scientific">Novipirellula galeiformis</name>
    <dbReference type="NCBI Taxonomy" id="2528004"/>
    <lineage>
        <taxon>Bacteria</taxon>
        <taxon>Pseudomonadati</taxon>
        <taxon>Planctomycetota</taxon>
        <taxon>Planctomycetia</taxon>
        <taxon>Pirellulales</taxon>
        <taxon>Pirellulaceae</taxon>
        <taxon>Novipirellula</taxon>
    </lineage>
</organism>
<comment type="caution">
    <text evidence="1">The sequence shown here is derived from an EMBL/GenBank/DDBJ whole genome shotgun (WGS) entry which is preliminary data.</text>
</comment>
<gene>
    <name evidence="1" type="ORF">Pla52o_35840</name>
</gene>
<proteinExistence type="predicted"/>
<dbReference type="EMBL" id="SJPT01000005">
    <property type="protein sequence ID" value="TWU22525.1"/>
    <property type="molecule type" value="Genomic_DNA"/>
</dbReference>